<reference evidence="12 13" key="2">
    <citation type="journal article" date="2018" name="Int. J. Syst. Evol. Microbiol.">
        <title>Marinobacterium aestuarii sp. nov., a benzene-degrading marine bacterium isolated from estuary sediment.</title>
        <authorList>
            <person name="Bae S.S."/>
            <person name="Jung J."/>
            <person name="Chung D."/>
            <person name="Baek K."/>
        </authorList>
    </citation>
    <scope>NUCLEOTIDE SEQUENCE [LARGE SCALE GENOMIC DNA]</scope>
    <source>
        <strain evidence="12 13">ST58-10</strain>
    </source>
</reference>
<dbReference type="GO" id="GO:0006261">
    <property type="term" value="P:DNA-templated DNA replication"/>
    <property type="evidence" value="ECO:0007669"/>
    <property type="project" value="TreeGrafter"/>
</dbReference>
<keyword evidence="13" id="KW-1185">Reference proteome</keyword>
<dbReference type="PANTHER" id="PTHR34388:SF1">
    <property type="entry name" value="DNA POLYMERASE III SUBUNIT DELTA"/>
    <property type="match status" value="1"/>
</dbReference>
<evidence type="ECO:0000256" key="4">
    <source>
        <dbReference type="ARBA" id="ARBA00022695"/>
    </source>
</evidence>
<evidence type="ECO:0000259" key="10">
    <source>
        <dbReference type="Pfam" id="PF06144"/>
    </source>
</evidence>
<keyword evidence="6" id="KW-0239">DNA-directed DNA polymerase</keyword>
<organism evidence="12 13">
    <name type="scientific">Marinobacterium aestuarii</name>
    <dbReference type="NCBI Taxonomy" id="1821621"/>
    <lineage>
        <taxon>Bacteria</taxon>
        <taxon>Pseudomonadati</taxon>
        <taxon>Pseudomonadota</taxon>
        <taxon>Gammaproteobacteria</taxon>
        <taxon>Oceanospirillales</taxon>
        <taxon>Oceanospirillaceae</taxon>
        <taxon>Marinobacterium</taxon>
    </lineage>
</organism>
<comment type="similarity">
    <text evidence="7">Belongs to the DNA polymerase HolA subunit family.</text>
</comment>
<evidence type="ECO:0000256" key="1">
    <source>
        <dbReference type="ARBA" id="ARBA00012417"/>
    </source>
</evidence>
<keyword evidence="4" id="KW-0548">Nucleotidyltransferase</keyword>
<reference evidence="13" key="1">
    <citation type="submission" date="2016-05" db="EMBL/GenBank/DDBJ databases">
        <authorList>
            <person name="Baek K."/>
            <person name="Yang S.-J."/>
        </authorList>
    </citation>
    <scope>NUCLEOTIDE SEQUENCE [LARGE SCALE GENOMIC DNA]</scope>
    <source>
        <strain evidence="13">ST58-10</strain>
    </source>
</reference>
<proteinExistence type="inferred from homology"/>
<dbReference type="GO" id="GO:0009360">
    <property type="term" value="C:DNA polymerase III complex"/>
    <property type="evidence" value="ECO:0007669"/>
    <property type="project" value="UniProtKB-UniRule"/>
</dbReference>
<dbReference type="KEGG" id="mars:A8C75_02680"/>
<dbReference type="GO" id="GO:0003887">
    <property type="term" value="F:DNA-directed DNA polymerase activity"/>
    <property type="evidence" value="ECO:0007669"/>
    <property type="project" value="UniProtKB-UniRule"/>
</dbReference>
<evidence type="ECO:0000256" key="6">
    <source>
        <dbReference type="ARBA" id="ARBA00022932"/>
    </source>
</evidence>
<accession>A0A1A9EV21</accession>
<evidence type="ECO:0000256" key="3">
    <source>
        <dbReference type="ARBA" id="ARBA00022679"/>
    </source>
</evidence>
<dbReference type="Gene3D" id="1.10.8.60">
    <property type="match status" value="1"/>
</dbReference>
<dbReference type="Gene3D" id="3.40.50.300">
    <property type="entry name" value="P-loop containing nucleotide triphosphate hydrolases"/>
    <property type="match status" value="1"/>
</dbReference>
<protein>
    <recommendedName>
        <fullName evidence="2 9">DNA polymerase III subunit delta</fullName>
        <ecNumber evidence="1 9">2.7.7.7</ecNumber>
    </recommendedName>
</protein>
<dbReference type="Proteomes" id="UP000078070">
    <property type="component" value="Chromosome"/>
</dbReference>
<dbReference type="EMBL" id="CP015839">
    <property type="protein sequence ID" value="ANG61481.1"/>
    <property type="molecule type" value="Genomic_DNA"/>
</dbReference>
<comment type="catalytic activity">
    <reaction evidence="8">
        <text>DNA(n) + a 2'-deoxyribonucleoside 5'-triphosphate = DNA(n+1) + diphosphate</text>
        <dbReference type="Rhea" id="RHEA:22508"/>
        <dbReference type="Rhea" id="RHEA-COMP:17339"/>
        <dbReference type="Rhea" id="RHEA-COMP:17340"/>
        <dbReference type="ChEBI" id="CHEBI:33019"/>
        <dbReference type="ChEBI" id="CHEBI:61560"/>
        <dbReference type="ChEBI" id="CHEBI:173112"/>
        <dbReference type="EC" id="2.7.7.7"/>
    </reaction>
</comment>
<keyword evidence="3" id="KW-0808">Transferase</keyword>
<dbReference type="OrthoDB" id="9770982at2"/>
<dbReference type="InterPro" id="IPR010372">
    <property type="entry name" value="DNA_pol3_delta_N"/>
</dbReference>
<feature type="domain" description="DNA polymerase III delta N-terminal" evidence="10">
    <location>
        <begin position="20"/>
        <end position="137"/>
    </location>
</feature>
<gene>
    <name evidence="12" type="ORF">A8C75_02680</name>
</gene>
<dbReference type="Pfam" id="PF21694">
    <property type="entry name" value="DNA_pol3_delta_C"/>
    <property type="match status" value="1"/>
</dbReference>
<dbReference type="AlphaFoldDB" id="A0A1A9EV21"/>
<dbReference type="InterPro" id="IPR005790">
    <property type="entry name" value="DNA_polIII_delta"/>
</dbReference>
<evidence type="ECO:0000256" key="2">
    <source>
        <dbReference type="ARBA" id="ARBA00017703"/>
    </source>
</evidence>
<keyword evidence="5" id="KW-0235">DNA replication</keyword>
<evidence type="ECO:0000313" key="12">
    <source>
        <dbReference type="EMBL" id="ANG61481.1"/>
    </source>
</evidence>
<dbReference type="InterPro" id="IPR008921">
    <property type="entry name" value="DNA_pol3_clamp-load_cplx_C"/>
</dbReference>
<dbReference type="GO" id="GO:0003677">
    <property type="term" value="F:DNA binding"/>
    <property type="evidence" value="ECO:0007669"/>
    <property type="project" value="InterPro"/>
</dbReference>
<dbReference type="InterPro" id="IPR027417">
    <property type="entry name" value="P-loop_NTPase"/>
</dbReference>
<evidence type="ECO:0000259" key="11">
    <source>
        <dbReference type="Pfam" id="PF21694"/>
    </source>
</evidence>
<dbReference type="EC" id="2.7.7.7" evidence="1 9"/>
<feature type="domain" description="DNA polymerase III delta subunit-like C-terminal" evidence="11">
    <location>
        <begin position="212"/>
        <end position="317"/>
    </location>
</feature>
<dbReference type="NCBIfam" id="TIGR01128">
    <property type="entry name" value="holA"/>
    <property type="match status" value="1"/>
</dbReference>
<dbReference type="Pfam" id="PF06144">
    <property type="entry name" value="DNA_pol3_delta"/>
    <property type="match status" value="1"/>
</dbReference>
<dbReference type="Gene3D" id="1.20.272.10">
    <property type="match status" value="1"/>
</dbReference>
<dbReference type="CDD" id="cd18138">
    <property type="entry name" value="HLD_clamp_pol_III_delta"/>
    <property type="match status" value="1"/>
</dbReference>
<dbReference type="SUPFAM" id="SSF48019">
    <property type="entry name" value="post-AAA+ oligomerization domain-like"/>
    <property type="match status" value="1"/>
</dbReference>
<evidence type="ECO:0000313" key="13">
    <source>
        <dbReference type="Proteomes" id="UP000078070"/>
    </source>
</evidence>
<sequence>MKLKPEQLGARLKQAVAPVYLVTGDEPLLAEESCDLLRKTFLEQGFTEREVLHVDGSFKWEYLLECASALSLFAERKIIELRLGSQKLNKNASEMLQHYLVNPAPDNVLLITADKLDAGAKKSAWLKAVDKSGVIVELWPVEPAQLPEWIRRRAVQMDMRLDDSAVEVLCQRVEGNLLAARQEMSKLQLLYPNKTLSADDVIDAVSDSSRFDIFGLTDAALGAQPQRVTRIIQVLRQEGTEPAVVLWALAREIRTLHAVQRGLQQGTGFDNLCQQQRLFGKRKQLVRSTTKRLSPATLENLLQQAAEVDRLIKGARAGDPWLTLTSILLHLAGTALPLDATG</sequence>
<dbReference type="PANTHER" id="PTHR34388">
    <property type="entry name" value="DNA POLYMERASE III SUBUNIT DELTA"/>
    <property type="match status" value="1"/>
</dbReference>
<evidence type="ECO:0000256" key="5">
    <source>
        <dbReference type="ARBA" id="ARBA00022705"/>
    </source>
</evidence>
<evidence type="ECO:0000256" key="8">
    <source>
        <dbReference type="ARBA" id="ARBA00049244"/>
    </source>
</evidence>
<dbReference type="InterPro" id="IPR048466">
    <property type="entry name" value="DNA_pol3_delta-like_C"/>
</dbReference>
<evidence type="ECO:0000256" key="9">
    <source>
        <dbReference type="NCBIfam" id="TIGR01128"/>
    </source>
</evidence>
<evidence type="ECO:0000256" key="7">
    <source>
        <dbReference type="ARBA" id="ARBA00034754"/>
    </source>
</evidence>
<name>A0A1A9EV21_9GAMM</name>
<dbReference type="STRING" id="1821621.A8C75_02680"/>
<dbReference type="SUPFAM" id="SSF52540">
    <property type="entry name" value="P-loop containing nucleoside triphosphate hydrolases"/>
    <property type="match status" value="1"/>
</dbReference>
<dbReference type="RefSeq" id="WP_067377737.1">
    <property type="nucleotide sequence ID" value="NZ_CP015839.1"/>
</dbReference>